<accession>A0A1M6HE41</accession>
<sequence length="220" mass="25478">MEQVLQFLQELAENNNRDWFEANRTRYTESREKMLFLTDVLINEIRKFDPEITPMNPKDCLFRIFRDVRFSKDKRPYKTNFGSFIAPGGRKSGHAGYYFHVEPSVSFVGGGIYMPPAGPLKAIRKHIERHPEEFLGTINHPDFKAIFPGMMDHQLKTAPKGFAKDHPLIHLLRYKSFAFSARLNNEILINGDFIGEAVKAYRELHKANSFLNEAIDSEKN</sequence>
<reference evidence="1 2" key="1">
    <citation type="submission" date="2016-11" db="EMBL/GenBank/DDBJ databases">
        <authorList>
            <person name="Jaros S."/>
            <person name="Januszkiewicz K."/>
            <person name="Wedrychowicz H."/>
        </authorList>
    </citation>
    <scope>NUCLEOTIDE SEQUENCE [LARGE SCALE GENOMIC DNA]</scope>
    <source>
        <strain evidence="1 2">DSM 27063</strain>
    </source>
</reference>
<dbReference type="PANTHER" id="PTHR36452">
    <property type="entry name" value="CHROMOSOME 12, WHOLE GENOME SHOTGUN SEQUENCE"/>
    <property type="match status" value="1"/>
</dbReference>
<dbReference type="RefSeq" id="WP_073168935.1">
    <property type="nucleotide sequence ID" value="NZ_FQZE01000013.1"/>
</dbReference>
<dbReference type="InterPro" id="IPR015996">
    <property type="entry name" value="UCP028451"/>
</dbReference>
<dbReference type="PANTHER" id="PTHR36452:SF1">
    <property type="entry name" value="DUF2461 DOMAIN-CONTAINING PROTEIN"/>
    <property type="match status" value="1"/>
</dbReference>
<dbReference type="Proteomes" id="UP000184050">
    <property type="component" value="Unassembled WGS sequence"/>
</dbReference>
<dbReference type="STRING" id="1168035.SAMN05444280_11354"/>
<dbReference type="PIRSF" id="PIRSF028451">
    <property type="entry name" value="UCP028451"/>
    <property type="match status" value="1"/>
</dbReference>
<dbReference type="NCBIfam" id="TIGR02453">
    <property type="entry name" value="TIGR02453 family protein"/>
    <property type="match status" value="1"/>
</dbReference>
<name>A0A1M6HE41_9BACT</name>
<proteinExistence type="predicted"/>
<protein>
    <submittedName>
        <fullName evidence="1">TIGR02453 family protein</fullName>
    </submittedName>
</protein>
<dbReference type="EMBL" id="FQZE01000013">
    <property type="protein sequence ID" value="SHJ20394.1"/>
    <property type="molecule type" value="Genomic_DNA"/>
</dbReference>
<organism evidence="1 2">
    <name type="scientific">Tangfeifania diversioriginum</name>
    <dbReference type="NCBI Taxonomy" id="1168035"/>
    <lineage>
        <taxon>Bacteria</taxon>
        <taxon>Pseudomonadati</taxon>
        <taxon>Bacteroidota</taxon>
        <taxon>Bacteroidia</taxon>
        <taxon>Marinilabiliales</taxon>
        <taxon>Prolixibacteraceae</taxon>
        <taxon>Tangfeifania</taxon>
    </lineage>
</organism>
<dbReference type="AlphaFoldDB" id="A0A1M6HE41"/>
<dbReference type="OrthoDB" id="9794241at2"/>
<keyword evidence="2" id="KW-1185">Reference proteome</keyword>
<evidence type="ECO:0000313" key="1">
    <source>
        <dbReference type="EMBL" id="SHJ20394.1"/>
    </source>
</evidence>
<evidence type="ECO:0000313" key="2">
    <source>
        <dbReference type="Proteomes" id="UP000184050"/>
    </source>
</evidence>
<dbReference type="InterPro" id="IPR012808">
    <property type="entry name" value="CHP02453"/>
</dbReference>
<dbReference type="Pfam" id="PF09365">
    <property type="entry name" value="DUF2461"/>
    <property type="match status" value="1"/>
</dbReference>
<gene>
    <name evidence="1" type="ORF">SAMN05444280_11354</name>
</gene>